<gene>
    <name evidence="1" type="primary">rpo4</name>
    <name evidence="1" type="synonym">rpoF</name>
    <name evidence="2" type="ORF">J9259_08140</name>
    <name evidence="3" type="ORF">KIY12_07555</name>
</gene>
<dbReference type="GO" id="GO:0000428">
    <property type="term" value="C:DNA-directed RNA polymerase complex"/>
    <property type="evidence" value="ECO:0007669"/>
    <property type="project" value="UniProtKB-KW"/>
</dbReference>
<proteinExistence type="inferred from homology"/>
<dbReference type="Gene3D" id="1.10.150.80">
    <property type="entry name" value="HRDC domain"/>
    <property type="match status" value="1"/>
</dbReference>
<name>A0A8J8CI32_9ARCH</name>
<keyword evidence="1" id="KW-0808">Transferase</keyword>
<protein>
    <recommendedName>
        <fullName evidence="1">DNA-directed RNA polymerase subunit Rpo4</fullName>
        <ecNumber evidence="1">2.7.7.6</ecNumber>
    </recommendedName>
    <alternativeName>
        <fullName evidence="1">DNA-directed RNA polymerase subunit F</fullName>
    </alternativeName>
</protein>
<reference evidence="3" key="1">
    <citation type="submission" date="2021-05" db="EMBL/GenBank/DDBJ databases">
        <title>Genomic insights into ecological role and evolution of a novel Thermoplasmata order Candidatus Sysuiplasmatales.</title>
        <authorList>
            <person name="Yuan Y."/>
        </authorList>
    </citation>
    <scope>NUCLEOTIDE SEQUENCE</scope>
    <source>
        <strain evidence="3">TUT19-bin139</strain>
        <strain evidence="2">YP2-bin.285</strain>
    </source>
</reference>
<evidence type="ECO:0000313" key="2">
    <source>
        <dbReference type="EMBL" id="MBX8632464.1"/>
    </source>
</evidence>
<comment type="function">
    <text evidence="1">DNA-dependent RNA polymerase (RNAP) catalyzes the transcription of DNA into RNA using the four ribonucleoside triphosphates as substrates. This subunit is less well bound than the others.</text>
</comment>
<dbReference type="PANTHER" id="PTHR39646:SF1">
    <property type="entry name" value="DNA-DIRECTED RNA POLYMERASE SUBUNIT RPO4"/>
    <property type="match status" value="1"/>
</dbReference>
<dbReference type="Gene3D" id="6.10.140.10">
    <property type="match status" value="1"/>
</dbReference>
<organism evidence="3 4">
    <name type="scientific">Candidatus Sysuiplasma superficiale</name>
    <dbReference type="NCBI Taxonomy" id="2823368"/>
    <lineage>
        <taxon>Archaea</taxon>
        <taxon>Methanobacteriati</taxon>
        <taxon>Thermoplasmatota</taxon>
        <taxon>Thermoplasmata</taxon>
        <taxon>Candidatus Sysuiplasmatales</taxon>
        <taxon>Candidatus Sysuiplasmataceae</taxon>
        <taxon>Candidatus Sysuiplasma</taxon>
    </lineage>
</organism>
<dbReference type="EC" id="2.7.7.6" evidence="1"/>
<dbReference type="EMBL" id="JAGVSJ010000028">
    <property type="protein sequence ID" value="MBX8632464.1"/>
    <property type="molecule type" value="Genomic_DNA"/>
</dbReference>
<dbReference type="InterPro" id="IPR005574">
    <property type="entry name" value="Rpb4/RPC9"/>
</dbReference>
<dbReference type="SUPFAM" id="SSF47819">
    <property type="entry name" value="HRDC-like"/>
    <property type="match status" value="1"/>
</dbReference>
<dbReference type="Proteomes" id="UP000716004">
    <property type="component" value="Unassembled WGS sequence"/>
</dbReference>
<dbReference type="GO" id="GO:0005737">
    <property type="term" value="C:cytoplasm"/>
    <property type="evidence" value="ECO:0007669"/>
    <property type="project" value="UniProtKB-SubCell"/>
</dbReference>
<comment type="subunit">
    <text evidence="1">Part of the RNA polymerase complex. Forms a stalk with Rpo7 that extends from the main structure.</text>
</comment>
<dbReference type="EMBL" id="JAHEAC010000073">
    <property type="protein sequence ID" value="MBX8644558.1"/>
    <property type="molecule type" value="Genomic_DNA"/>
</dbReference>
<keyword evidence="1" id="KW-0548">Nucleotidyltransferase</keyword>
<dbReference type="InterPro" id="IPR044876">
    <property type="entry name" value="HRDC_dom_sf"/>
</dbReference>
<comment type="catalytic activity">
    <reaction evidence="1">
        <text>RNA(n) + a ribonucleoside 5'-triphosphate = RNA(n+1) + diphosphate</text>
        <dbReference type="Rhea" id="RHEA:21248"/>
        <dbReference type="Rhea" id="RHEA-COMP:14527"/>
        <dbReference type="Rhea" id="RHEA-COMP:17342"/>
        <dbReference type="ChEBI" id="CHEBI:33019"/>
        <dbReference type="ChEBI" id="CHEBI:61557"/>
        <dbReference type="ChEBI" id="CHEBI:140395"/>
        <dbReference type="EC" id="2.7.7.6"/>
    </reaction>
</comment>
<dbReference type="PANTHER" id="PTHR39646">
    <property type="entry name" value="RNA POLYMERASE RPB4"/>
    <property type="match status" value="1"/>
</dbReference>
<comment type="caution">
    <text evidence="3">The sequence shown here is derived from an EMBL/GenBank/DDBJ whole genome shotgun (WGS) entry which is preliminary data.</text>
</comment>
<dbReference type="PIRSF" id="PIRSF005053">
    <property type="entry name" value="RNA_pol_F_arch"/>
    <property type="match status" value="1"/>
</dbReference>
<comment type="similarity">
    <text evidence="1">Belongs to the eukaryotic RPB4 RNA polymerase subunit family.</text>
</comment>
<keyword evidence="1" id="KW-0963">Cytoplasm</keyword>
<dbReference type="InterPro" id="IPR010924">
    <property type="entry name" value="Rpo4"/>
</dbReference>
<comment type="subcellular location">
    <subcellularLocation>
        <location evidence="1">Cytoplasm</location>
    </subcellularLocation>
</comment>
<evidence type="ECO:0000313" key="4">
    <source>
        <dbReference type="Proteomes" id="UP000750197"/>
    </source>
</evidence>
<dbReference type="Pfam" id="PF03874">
    <property type="entry name" value="RNA_pol_Rpb4"/>
    <property type="match status" value="1"/>
</dbReference>
<dbReference type="AlphaFoldDB" id="A0A8J8CI32"/>
<dbReference type="InterPro" id="IPR010997">
    <property type="entry name" value="HRDC-like_sf"/>
</dbReference>
<dbReference type="HAMAP" id="MF_00864">
    <property type="entry name" value="RNApol_arch_Rpo4"/>
    <property type="match status" value="1"/>
</dbReference>
<keyword evidence="1" id="KW-0240">DNA-directed RNA polymerase</keyword>
<dbReference type="Proteomes" id="UP000750197">
    <property type="component" value="Unassembled WGS sequence"/>
</dbReference>
<evidence type="ECO:0000313" key="3">
    <source>
        <dbReference type="EMBL" id="MBX8644558.1"/>
    </source>
</evidence>
<dbReference type="GO" id="GO:0006352">
    <property type="term" value="P:DNA-templated transcription initiation"/>
    <property type="evidence" value="ECO:0007669"/>
    <property type="project" value="InterPro"/>
</dbReference>
<sequence>MADTRYLTLAEVKQLLSKEERQGDLSPEQKVALEHAQKFAKLDLESVRKLRKELGEMDIGGEQNIVKIIDILPSAPEDVRLIFSKERLTPEKKQIEQIIETVRKYM</sequence>
<dbReference type="GO" id="GO:0000166">
    <property type="term" value="F:nucleotide binding"/>
    <property type="evidence" value="ECO:0007669"/>
    <property type="project" value="InterPro"/>
</dbReference>
<keyword evidence="1" id="KW-0804">Transcription</keyword>
<evidence type="ECO:0000256" key="1">
    <source>
        <dbReference type="HAMAP-Rule" id="MF_00864"/>
    </source>
</evidence>
<dbReference type="GO" id="GO:0003899">
    <property type="term" value="F:DNA-directed RNA polymerase activity"/>
    <property type="evidence" value="ECO:0007669"/>
    <property type="project" value="UniProtKB-UniRule"/>
</dbReference>
<accession>A0A8J8CI32</accession>